<evidence type="ECO:0000313" key="2">
    <source>
        <dbReference type="Proteomes" id="UP000266302"/>
    </source>
</evidence>
<evidence type="ECO:0000313" key="1">
    <source>
        <dbReference type="EMBL" id="RID98326.1"/>
    </source>
</evidence>
<gene>
    <name evidence="1" type="ORF">D3F03_08760</name>
</gene>
<reference evidence="1 2" key="1">
    <citation type="submission" date="2018-09" db="EMBL/GenBank/DDBJ databases">
        <title>Draft genome of Simplicispira sp. NY-02.</title>
        <authorList>
            <person name="Im W.T."/>
        </authorList>
    </citation>
    <scope>NUCLEOTIDE SEQUENCE [LARGE SCALE GENOMIC DNA]</scope>
    <source>
        <strain evidence="1 2">NY-02</strain>
    </source>
</reference>
<dbReference type="Proteomes" id="UP000266302">
    <property type="component" value="Unassembled WGS sequence"/>
</dbReference>
<protein>
    <submittedName>
        <fullName evidence="1">Uncharacterized protein</fullName>
    </submittedName>
</protein>
<keyword evidence="2" id="KW-1185">Reference proteome</keyword>
<dbReference type="AlphaFoldDB" id="A0A398CF77"/>
<dbReference type="EMBL" id="QXJC01000003">
    <property type="protein sequence ID" value="RID98326.1"/>
    <property type="molecule type" value="Genomic_DNA"/>
</dbReference>
<proteinExistence type="predicted"/>
<comment type="caution">
    <text evidence="1">The sequence shown here is derived from an EMBL/GenBank/DDBJ whole genome shotgun (WGS) entry which is preliminary data.</text>
</comment>
<sequence>MAQQRLVQPGAVELHIGRSARASAKFDWLTIRQRASQHCAGAPGVPYHQFHALWAHVDALHAQRQALDAQFLLRSPPVGISWPTVTVPFSDPQRDVL</sequence>
<accession>A0A398CF77</accession>
<name>A0A398CF77_9BURK</name>
<organism evidence="1 2">
    <name type="scientific">Simplicispira hankyongi</name>
    <dbReference type="NCBI Taxonomy" id="2315688"/>
    <lineage>
        <taxon>Bacteria</taxon>
        <taxon>Pseudomonadati</taxon>
        <taxon>Pseudomonadota</taxon>
        <taxon>Betaproteobacteria</taxon>
        <taxon>Burkholderiales</taxon>
        <taxon>Comamonadaceae</taxon>
        <taxon>Simplicispira</taxon>
    </lineage>
</organism>